<sequence length="261" mass="29496">MTAGLWCFLFTLLLAHRGSAHFLDARCSSRNVNNSWDTPWMAVIASPTRNCSGMLIYNQHVITSASCVSDPRDSTVWLGNVDNLMGPQRRGVKYSIQTVYTHKLYNKQYFEYDIAILVLDGPVIYQKSILPICISLDKTKKFENLKAIRWGLYAESIFPRTNTVIILKVRQCRQSFGITIQKSQICAGFKNSRNCREPGSPLVQEMTVSKQIWNTLIGIQSGGSMQTCIYNKISNYIDWIVGIVLSVDIIVPTNSSHFVNL</sequence>
<gene>
    <name evidence="4" type="primary">Dyak\GE28701</name>
    <name evidence="4" type="synonym">GE28701</name>
    <name evidence="4" type="ORF">Dyak_GE28701</name>
</gene>
<dbReference type="KEGG" id="dya:Dyak_GE28701"/>
<keyword evidence="2" id="KW-0732">Signal</keyword>
<accession>A0A0R1E4X1</accession>
<evidence type="ECO:0000313" key="5">
    <source>
        <dbReference type="Proteomes" id="UP000002282"/>
    </source>
</evidence>
<dbReference type="AlphaFoldDB" id="A0A0R1E4X1"/>
<dbReference type="OrthoDB" id="7863612at2759"/>
<evidence type="ECO:0000259" key="3">
    <source>
        <dbReference type="PROSITE" id="PS50240"/>
    </source>
</evidence>
<dbReference type="SMART" id="SM00020">
    <property type="entry name" value="Tryp_SPc"/>
    <property type="match status" value="1"/>
</dbReference>
<dbReference type="GO" id="GO:0006508">
    <property type="term" value="P:proteolysis"/>
    <property type="evidence" value="ECO:0007669"/>
    <property type="project" value="InterPro"/>
</dbReference>
<dbReference type="PROSITE" id="PS50240">
    <property type="entry name" value="TRYPSIN_DOM"/>
    <property type="match status" value="1"/>
</dbReference>
<evidence type="ECO:0000313" key="4">
    <source>
        <dbReference type="EMBL" id="KRK04267.1"/>
    </source>
</evidence>
<keyword evidence="1" id="KW-1015">Disulfide bond</keyword>
<reference evidence="4 5" key="2">
    <citation type="journal article" date="2007" name="PLoS Biol.">
        <title>Principles of genome evolution in the Drosophila melanogaster species group.</title>
        <authorList>
            <person name="Ranz J.M."/>
            <person name="Maurin D."/>
            <person name="Chan Y.S."/>
            <person name="von Grotthuss M."/>
            <person name="Hillier L.W."/>
            <person name="Roote J."/>
            <person name="Ashburner M."/>
            <person name="Bergman C.M."/>
        </authorList>
    </citation>
    <scope>NUCLEOTIDE SEQUENCE [LARGE SCALE GENOMIC DNA]</scope>
    <source>
        <strain evidence="5">Tai18E2 / Tucson 14021-0261.01</strain>
    </source>
</reference>
<reference evidence="4 5" key="1">
    <citation type="journal article" date="2007" name="Nature">
        <title>Evolution of genes and genomes on the Drosophila phylogeny.</title>
        <authorList>
            <consortium name="Drosophila 12 Genomes Consortium"/>
            <person name="Clark A.G."/>
            <person name="Eisen M.B."/>
            <person name="Smith D.R."/>
            <person name="Bergman C.M."/>
            <person name="Oliver B."/>
            <person name="Markow T.A."/>
            <person name="Kaufman T.C."/>
            <person name="Kellis M."/>
            <person name="Gelbart W."/>
            <person name="Iyer V.N."/>
            <person name="Pollard D.A."/>
            <person name="Sackton T.B."/>
            <person name="Larracuente A.M."/>
            <person name="Singh N.D."/>
            <person name="Abad J.P."/>
            <person name="Abt D.N."/>
            <person name="Adryan B."/>
            <person name="Aguade M."/>
            <person name="Akashi H."/>
            <person name="Anderson W.W."/>
            <person name="Aquadro C.F."/>
            <person name="Ardell D.H."/>
            <person name="Arguello R."/>
            <person name="Artieri C.G."/>
            <person name="Barbash D.A."/>
            <person name="Barker D."/>
            <person name="Barsanti P."/>
            <person name="Batterham P."/>
            <person name="Batzoglou S."/>
            <person name="Begun D."/>
            <person name="Bhutkar A."/>
            <person name="Blanco E."/>
            <person name="Bosak S.A."/>
            <person name="Bradley R.K."/>
            <person name="Brand A.D."/>
            <person name="Brent M.R."/>
            <person name="Brooks A.N."/>
            <person name="Brown R.H."/>
            <person name="Butlin R.K."/>
            <person name="Caggese C."/>
            <person name="Calvi B.R."/>
            <person name="Bernardo de Carvalho A."/>
            <person name="Caspi A."/>
            <person name="Castrezana S."/>
            <person name="Celniker S.E."/>
            <person name="Chang J.L."/>
            <person name="Chapple C."/>
            <person name="Chatterji S."/>
            <person name="Chinwalla A."/>
            <person name="Civetta A."/>
            <person name="Clifton S.W."/>
            <person name="Comeron J.M."/>
            <person name="Costello J.C."/>
            <person name="Coyne J.A."/>
            <person name="Daub J."/>
            <person name="David R.G."/>
            <person name="Delcher A.L."/>
            <person name="Delehaunty K."/>
            <person name="Do C.B."/>
            <person name="Ebling H."/>
            <person name="Edwards K."/>
            <person name="Eickbush T."/>
            <person name="Evans J.D."/>
            <person name="Filipski A."/>
            <person name="Findeiss S."/>
            <person name="Freyhult E."/>
            <person name="Fulton L."/>
            <person name="Fulton R."/>
            <person name="Garcia A.C."/>
            <person name="Gardiner A."/>
            <person name="Garfield D.A."/>
            <person name="Garvin B.E."/>
            <person name="Gibson G."/>
            <person name="Gilbert D."/>
            <person name="Gnerre S."/>
            <person name="Godfrey J."/>
            <person name="Good R."/>
            <person name="Gotea V."/>
            <person name="Gravely B."/>
            <person name="Greenberg A.J."/>
            <person name="Griffiths-Jones S."/>
            <person name="Gross S."/>
            <person name="Guigo R."/>
            <person name="Gustafson E.A."/>
            <person name="Haerty W."/>
            <person name="Hahn M.W."/>
            <person name="Halligan D.L."/>
            <person name="Halpern A.L."/>
            <person name="Halter G.M."/>
            <person name="Han M.V."/>
            <person name="Heger A."/>
            <person name="Hillier L."/>
            <person name="Hinrichs A.S."/>
            <person name="Holmes I."/>
            <person name="Hoskins R.A."/>
            <person name="Hubisz M.J."/>
            <person name="Hultmark D."/>
            <person name="Huntley M.A."/>
            <person name="Jaffe D.B."/>
            <person name="Jagadeeshan S."/>
            <person name="Jeck W.R."/>
            <person name="Johnson J."/>
            <person name="Jones C.D."/>
            <person name="Jordan W.C."/>
            <person name="Karpen G.H."/>
            <person name="Kataoka E."/>
            <person name="Keightley P.D."/>
            <person name="Kheradpour P."/>
            <person name="Kirkness E.F."/>
            <person name="Koerich L.B."/>
            <person name="Kristiansen K."/>
            <person name="Kudrna D."/>
            <person name="Kulathinal R.J."/>
            <person name="Kumar S."/>
            <person name="Kwok R."/>
            <person name="Lander E."/>
            <person name="Langley C.H."/>
            <person name="Lapoint R."/>
            <person name="Lazzaro B.P."/>
            <person name="Lee S.J."/>
            <person name="Levesque L."/>
            <person name="Li R."/>
            <person name="Lin C.F."/>
            <person name="Lin M.F."/>
            <person name="Lindblad-Toh K."/>
            <person name="Llopart A."/>
            <person name="Long M."/>
            <person name="Low L."/>
            <person name="Lozovsky E."/>
            <person name="Lu J."/>
            <person name="Luo M."/>
            <person name="Machado C.A."/>
            <person name="Makalowski W."/>
            <person name="Marzo M."/>
            <person name="Matsuda M."/>
            <person name="Matzkin L."/>
            <person name="McAllister B."/>
            <person name="McBride C.S."/>
            <person name="McKernan B."/>
            <person name="McKernan K."/>
            <person name="Mendez-Lago M."/>
            <person name="Minx P."/>
            <person name="Mollenhauer M.U."/>
            <person name="Montooth K."/>
            <person name="Mount S.M."/>
            <person name="Mu X."/>
            <person name="Myers E."/>
            <person name="Negre B."/>
            <person name="Newfeld S."/>
            <person name="Nielsen R."/>
            <person name="Noor M.A."/>
            <person name="O'Grady P."/>
            <person name="Pachter L."/>
            <person name="Papaceit M."/>
            <person name="Parisi M.J."/>
            <person name="Parisi M."/>
            <person name="Parts L."/>
            <person name="Pedersen J.S."/>
            <person name="Pesole G."/>
            <person name="Phillippy A.M."/>
            <person name="Ponting C.P."/>
            <person name="Pop M."/>
            <person name="Porcelli D."/>
            <person name="Powell J.R."/>
            <person name="Prohaska S."/>
            <person name="Pruitt K."/>
            <person name="Puig M."/>
            <person name="Quesneville H."/>
            <person name="Ram K.R."/>
            <person name="Rand D."/>
            <person name="Rasmussen M.D."/>
            <person name="Reed L.K."/>
            <person name="Reenan R."/>
            <person name="Reily A."/>
            <person name="Remington K.A."/>
            <person name="Rieger T.T."/>
            <person name="Ritchie M.G."/>
            <person name="Robin C."/>
            <person name="Rogers Y.H."/>
            <person name="Rohde C."/>
            <person name="Rozas J."/>
            <person name="Rubenfield M.J."/>
            <person name="Ruiz A."/>
            <person name="Russo S."/>
            <person name="Salzberg S.L."/>
            <person name="Sanchez-Gracia A."/>
            <person name="Saranga D.J."/>
            <person name="Sato H."/>
            <person name="Schaeffer S.W."/>
            <person name="Schatz M.C."/>
            <person name="Schlenke T."/>
            <person name="Schwartz R."/>
            <person name="Segarra C."/>
            <person name="Singh R.S."/>
            <person name="Sirot L."/>
            <person name="Sirota M."/>
            <person name="Sisneros N.B."/>
            <person name="Smith C.D."/>
            <person name="Smith T.F."/>
            <person name="Spieth J."/>
            <person name="Stage D.E."/>
            <person name="Stark A."/>
            <person name="Stephan W."/>
            <person name="Strausberg R.L."/>
            <person name="Strempel S."/>
            <person name="Sturgill D."/>
            <person name="Sutton G."/>
            <person name="Sutton G.G."/>
            <person name="Tao W."/>
            <person name="Teichmann S."/>
            <person name="Tobari Y.N."/>
            <person name="Tomimura Y."/>
            <person name="Tsolas J.M."/>
            <person name="Valente V.L."/>
            <person name="Venter E."/>
            <person name="Venter J.C."/>
            <person name="Vicario S."/>
            <person name="Vieira F.G."/>
            <person name="Vilella A.J."/>
            <person name="Villasante A."/>
            <person name="Walenz B."/>
            <person name="Wang J."/>
            <person name="Wasserman M."/>
            <person name="Watts T."/>
            <person name="Wilson D."/>
            <person name="Wilson R.K."/>
            <person name="Wing R.A."/>
            <person name="Wolfner M.F."/>
            <person name="Wong A."/>
            <person name="Wong G.K."/>
            <person name="Wu C.I."/>
            <person name="Wu G."/>
            <person name="Yamamoto D."/>
            <person name="Yang H.P."/>
            <person name="Yang S.P."/>
            <person name="Yorke J.A."/>
            <person name="Yoshida K."/>
            <person name="Zdobnov E."/>
            <person name="Zhang P."/>
            <person name="Zhang Y."/>
            <person name="Zimin A.V."/>
            <person name="Baldwin J."/>
            <person name="Abdouelleil A."/>
            <person name="Abdulkadir J."/>
            <person name="Abebe A."/>
            <person name="Abera B."/>
            <person name="Abreu J."/>
            <person name="Acer S.C."/>
            <person name="Aftuck L."/>
            <person name="Alexander A."/>
            <person name="An P."/>
            <person name="Anderson E."/>
            <person name="Anderson S."/>
            <person name="Arachi H."/>
            <person name="Azer M."/>
            <person name="Bachantsang P."/>
            <person name="Barry A."/>
            <person name="Bayul T."/>
            <person name="Berlin A."/>
            <person name="Bessette D."/>
            <person name="Bloom T."/>
            <person name="Blye J."/>
            <person name="Boguslavskiy L."/>
            <person name="Bonnet C."/>
            <person name="Boukhgalter B."/>
            <person name="Bourzgui I."/>
            <person name="Brown A."/>
            <person name="Cahill P."/>
            <person name="Channer S."/>
            <person name="Cheshatsang Y."/>
            <person name="Chuda L."/>
            <person name="Citroen M."/>
            <person name="Collymore A."/>
            <person name="Cooke P."/>
            <person name="Costello M."/>
            <person name="D'Aco K."/>
            <person name="Daza R."/>
            <person name="De Haan G."/>
            <person name="DeGray S."/>
            <person name="DeMaso C."/>
            <person name="Dhargay N."/>
            <person name="Dooley K."/>
            <person name="Dooley E."/>
            <person name="Doricent M."/>
            <person name="Dorje P."/>
            <person name="Dorjee K."/>
            <person name="Dupes A."/>
            <person name="Elong R."/>
            <person name="Falk J."/>
            <person name="Farina A."/>
            <person name="Faro S."/>
            <person name="Ferguson D."/>
            <person name="Fisher S."/>
            <person name="Foley C.D."/>
            <person name="Franke A."/>
            <person name="Friedrich D."/>
            <person name="Gadbois L."/>
            <person name="Gearin G."/>
            <person name="Gearin C.R."/>
            <person name="Giannoukos G."/>
            <person name="Goode T."/>
            <person name="Graham J."/>
            <person name="Grandbois E."/>
            <person name="Grewal S."/>
            <person name="Gyaltsen K."/>
            <person name="Hafez N."/>
            <person name="Hagos B."/>
            <person name="Hall J."/>
            <person name="Henson C."/>
            <person name="Hollinger A."/>
            <person name="Honan T."/>
            <person name="Huard M.D."/>
            <person name="Hughes L."/>
            <person name="Hurhula B."/>
            <person name="Husby M.E."/>
            <person name="Kamat A."/>
            <person name="Kanga B."/>
            <person name="Kashin S."/>
            <person name="Khazanovich D."/>
            <person name="Kisner P."/>
            <person name="Lance K."/>
            <person name="Lara M."/>
            <person name="Lee W."/>
            <person name="Lennon N."/>
            <person name="Letendre F."/>
            <person name="LeVine R."/>
            <person name="Lipovsky A."/>
            <person name="Liu X."/>
            <person name="Liu J."/>
            <person name="Liu S."/>
            <person name="Lokyitsang T."/>
            <person name="Lokyitsang Y."/>
            <person name="Lubonja R."/>
            <person name="Lui A."/>
            <person name="MacDonald P."/>
            <person name="Magnisalis V."/>
            <person name="Maru K."/>
            <person name="Matthews C."/>
            <person name="McCusker W."/>
            <person name="McDonough S."/>
            <person name="Mehta T."/>
            <person name="Meldrim J."/>
            <person name="Meneus L."/>
            <person name="Mihai O."/>
            <person name="Mihalev A."/>
            <person name="Mihova T."/>
            <person name="Mittelman R."/>
            <person name="Mlenga V."/>
            <person name="Montmayeur A."/>
            <person name="Mulrain L."/>
            <person name="Navidi A."/>
            <person name="Naylor J."/>
            <person name="Negash T."/>
            <person name="Nguyen T."/>
            <person name="Nguyen N."/>
            <person name="Nicol R."/>
            <person name="Norbu C."/>
            <person name="Norbu N."/>
            <person name="Novod N."/>
            <person name="O'Neill B."/>
            <person name="Osman S."/>
            <person name="Markiewicz E."/>
            <person name="Oyono O.L."/>
            <person name="Patti C."/>
            <person name="Phunkhang P."/>
            <person name="Pierre F."/>
            <person name="Priest M."/>
            <person name="Raghuraman S."/>
            <person name="Rege F."/>
            <person name="Reyes R."/>
            <person name="Rise C."/>
            <person name="Rogov P."/>
            <person name="Ross K."/>
            <person name="Ryan E."/>
            <person name="Settipalli S."/>
            <person name="Shea T."/>
            <person name="Sherpa N."/>
            <person name="Shi L."/>
            <person name="Shih D."/>
            <person name="Sparrow T."/>
            <person name="Spaulding J."/>
            <person name="Stalker J."/>
            <person name="Stange-Thomann N."/>
            <person name="Stavropoulos S."/>
            <person name="Stone C."/>
            <person name="Strader C."/>
            <person name="Tesfaye S."/>
            <person name="Thomson T."/>
            <person name="Thoulutsang Y."/>
            <person name="Thoulutsang D."/>
            <person name="Topham K."/>
            <person name="Topping I."/>
            <person name="Tsamla T."/>
            <person name="Vassiliev H."/>
            <person name="Vo A."/>
            <person name="Wangchuk T."/>
            <person name="Wangdi T."/>
            <person name="Weiand M."/>
            <person name="Wilkinson J."/>
            <person name="Wilson A."/>
            <person name="Yadav S."/>
            <person name="Young G."/>
            <person name="Yu Q."/>
            <person name="Zembek L."/>
            <person name="Zhong D."/>
            <person name="Zimmer A."/>
            <person name="Zwirko Z."/>
            <person name="Jaffe D.B."/>
            <person name="Alvarez P."/>
            <person name="Brockman W."/>
            <person name="Butler J."/>
            <person name="Chin C."/>
            <person name="Gnerre S."/>
            <person name="Grabherr M."/>
            <person name="Kleber M."/>
            <person name="Mauceli E."/>
            <person name="MacCallum I."/>
        </authorList>
    </citation>
    <scope>NUCLEOTIDE SEQUENCE [LARGE SCALE GENOMIC DNA]</scope>
    <source>
        <strain evidence="5">Tai18E2 / Tucson 14021-0261.01</strain>
    </source>
</reference>
<feature type="domain" description="Peptidase S1" evidence="3">
    <location>
        <begin position="39"/>
        <end position="245"/>
    </location>
</feature>
<dbReference type="SMR" id="A0A0R1E4X1"/>
<dbReference type="InterPro" id="IPR001254">
    <property type="entry name" value="Trypsin_dom"/>
</dbReference>
<feature type="chain" id="PRO_5006403276" description="Peptidase S1 domain-containing protein" evidence="2">
    <location>
        <begin position="21"/>
        <end position="261"/>
    </location>
</feature>
<dbReference type="PANTHER" id="PTHR24260">
    <property type="match status" value="1"/>
</dbReference>
<dbReference type="InterPro" id="IPR043504">
    <property type="entry name" value="Peptidase_S1_PA_chymotrypsin"/>
</dbReference>
<dbReference type="FunFam" id="2.40.10.10:FF:000068">
    <property type="entry name" value="transmembrane protease serine 2"/>
    <property type="match status" value="1"/>
</dbReference>
<dbReference type="SUPFAM" id="SSF50494">
    <property type="entry name" value="Trypsin-like serine proteases"/>
    <property type="match status" value="1"/>
</dbReference>
<feature type="signal peptide" evidence="2">
    <location>
        <begin position="1"/>
        <end position="20"/>
    </location>
</feature>
<keyword evidence="5" id="KW-1185">Reference proteome</keyword>
<dbReference type="Proteomes" id="UP000002282">
    <property type="component" value="Chromosome 3R"/>
</dbReference>
<dbReference type="GO" id="GO:0004252">
    <property type="term" value="F:serine-type endopeptidase activity"/>
    <property type="evidence" value="ECO:0007669"/>
    <property type="project" value="InterPro"/>
</dbReference>
<dbReference type="PANTHER" id="PTHR24260:SF136">
    <property type="entry name" value="GH08193P-RELATED"/>
    <property type="match status" value="1"/>
</dbReference>
<protein>
    <recommendedName>
        <fullName evidence="3">Peptidase S1 domain-containing protein</fullName>
    </recommendedName>
</protein>
<dbReference type="InterPro" id="IPR009003">
    <property type="entry name" value="Peptidase_S1_PA"/>
</dbReference>
<proteinExistence type="predicted"/>
<organism evidence="4 5">
    <name type="scientific">Drosophila yakuba</name>
    <name type="common">Fruit fly</name>
    <dbReference type="NCBI Taxonomy" id="7245"/>
    <lineage>
        <taxon>Eukaryota</taxon>
        <taxon>Metazoa</taxon>
        <taxon>Ecdysozoa</taxon>
        <taxon>Arthropoda</taxon>
        <taxon>Hexapoda</taxon>
        <taxon>Insecta</taxon>
        <taxon>Pterygota</taxon>
        <taxon>Neoptera</taxon>
        <taxon>Endopterygota</taxon>
        <taxon>Diptera</taxon>
        <taxon>Brachycera</taxon>
        <taxon>Muscomorpha</taxon>
        <taxon>Ephydroidea</taxon>
        <taxon>Drosophilidae</taxon>
        <taxon>Drosophila</taxon>
        <taxon>Sophophora</taxon>
    </lineage>
</organism>
<name>A0A0R1E4X1_DROYA</name>
<dbReference type="InterPro" id="IPR051333">
    <property type="entry name" value="CLIP_Serine_Protease"/>
</dbReference>
<dbReference type="Gene3D" id="2.40.10.10">
    <property type="entry name" value="Trypsin-like serine proteases"/>
    <property type="match status" value="2"/>
</dbReference>
<evidence type="ECO:0000256" key="2">
    <source>
        <dbReference type="SAM" id="SignalP"/>
    </source>
</evidence>
<evidence type="ECO:0000256" key="1">
    <source>
        <dbReference type="ARBA" id="ARBA00023157"/>
    </source>
</evidence>
<dbReference type="Pfam" id="PF00089">
    <property type="entry name" value="Trypsin"/>
    <property type="match status" value="1"/>
</dbReference>
<dbReference type="EMBL" id="CM000160">
    <property type="protein sequence ID" value="KRK04267.1"/>
    <property type="molecule type" value="Genomic_DNA"/>
</dbReference>